<evidence type="ECO:0000313" key="3">
    <source>
        <dbReference type="EnsemblFungi" id="EJT75026"/>
    </source>
</evidence>
<evidence type="ECO:0000313" key="4">
    <source>
        <dbReference type="Proteomes" id="UP000006039"/>
    </source>
</evidence>
<reference evidence="3" key="5">
    <citation type="submission" date="2018-04" db="UniProtKB">
        <authorList>
            <consortium name="EnsemblFungi"/>
        </authorList>
    </citation>
    <scope>IDENTIFICATION</scope>
    <source>
        <strain evidence="3">R3-111a-1</strain>
    </source>
</reference>
<dbReference type="AlphaFoldDB" id="J3P5S4"/>
<reference evidence="4" key="1">
    <citation type="submission" date="2010-07" db="EMBL/GenBank/DDBJ databases">
        <title>The genome sequence of Gaeumannomyces graminis var. tritici strain R3-111a-1.</title>
        <authorList>
            <consortium name="The Broad Institute Genome Sequencing Platform"/>
            <person name="Ma L.-J."/>
            <person name="Dead R."/>
            <person name="Young S."/>
            <person name="Zeng Q."/>
            <person name="Koehrsen M."/>
            <person name="Alvarado L."/>
            <person name="Berlin A."/>
            <person name="Chapman S.B."/>
            <person name="Chen Z."/>
            <person name="Freedman E."/>
            <person name="Gellesch M."/>
            <person name="Goldberg J."/>
            <person name="Griggs A."/>
            <person name="Gujja S."/>
            <person name="Heilman E.R."/>
            <person name="Heiman D."/>
            <person name="Hepburn T."/>
            <person name="Howarth C."/>
            <person name="Jen D."/>
            <person name="Larson L."/>
            <person name="Mehta T."/>
            <person name="Neiman D."/>
            <person name="Pearson M."/>
            <person name="Roberts A."/>
            <person name="Saif S."/>
            <person name="Shea T."/>
            <person name="Shenoy N."/>
            <person name="Sisk P."/>
            <person name="Stolte C."/>
            <person name="Sykes S."/>
            <person name="Walk T."/>
            <person name="White J."/>
            <person name="Yandava C."/>
            <person name="Haas B."/>
            <person name="Nusbaum C."/>
            <person name="Birren B."/>
        </authorList>
    </citation>
    <scope>NUCLEOTIDE SEQUENCE [LARGE SCALE GENOMIC DNA]</scope>
    <source>
        <strain evidence="4">R3-111a-1</strain>
    </source>
</reference>
<accession>J3P5S4</accession>
<feature type="region of interest" description="Disordered" evidence="1">
    <location>
        <begin position="120"/>
        <end position="153"/>
    </location>
</feature>
<organism evidence="2">
    <name type="scientific">Gaeumannomyces tritici (strain R3-111a-1)</name>
    <name type="common">Wheat and barley take-all root rot fungus</name>
    <name type="synonym">Gaeumannomyces graminis var. tritici</name>
    <dbReference type="NCBI Taxonomy" id="644352"/>
    <lineage>
        <taxon>Eukaryota</taxon>
        <taxon>Fungi</taxon>
        <taxon>Dikarya</taxon>
        <taxon>Ascomycota</taxon>
        <taxon>Pezizomycotina</taxon>
        <taxon>Sordariomycetes</taxon>
        <taxon>Sordariomycetidae</taxon>
        <taxon>Magnaporthales</taxon>
        <taxon>Magnaporthaceae</taxon>
        <taxon>Gaeumannomyces</taxon>
    </lineage>
</organism>
<reference evidence="2" key="2">
    <citation type="submission" date="2010-07" db="EMBL/GenBank/DDBJ databases">
        <authorList>
            <consortium name="The Broad Institute Genome Sequencing Platform"/>
            <consortium name="Broad Institute Genome Sequencing Center for Infectious Disease"/>
            <person name="Ma L.-J."/>
            <person name="Dead R."/>
            <person name="Young S."/>
            <person name="Zeng Q."/>
            <person name="Koehrsen M."/>
            <person name="Alvarado L."/>
            <person name="Berlin A."/>
            <person name="Chapman S.B."/>
            <person name="Chen Z."/>
            <person name="Freedman E."/>
            <person name="Gellesch M."/>
            <person name="Goldberg J."/>
            <person name="Griggs A."/>
            <person name="Gujja S."/>
            <person name="Heilman E.R."/>
            <person name="Heiman D."/>
            <person name="Hepburn T."/>
            <person name="Howarth C."/>
            <person name="Jen D."/>
            <person name="Larson L."/>
            <person name="Mehta T."/>
            <person name="Neiman D."/>
            <person name="Pearson M."/>
            <person name="Roberts A."/>
            <person name="Saif S."/>
            <person name="Shea T."/>
            <person name="Shenoy N."/>
            <person name="Sisk P."/>
            <person name="Stolte C."/>
            <person name="Sykes S."/>
            <person name="Walk T."/>
            <person name="White J."/>
            <person name="Yandava C."/>
            <person name="Haas B."/>
            <person name="Nusbaum C."/>
            <person name="Birren B."/>
        </authorList>
    </citation>
    <scope>NUCLEOTIDE SEQUENCE</scope>
    <source>
        <strain evidence="2">R3-111a-1</strain>
    </source>
</reference>
<dbReference type="VEuPathDB" id="FungiDB:GGTG_08864"/>
<dbReference type="HOGENOM" id="CLU_1094344_0_0_1"/>
<dbReference type="RefSeq" id="XP_009224970.1">
    <property type="nucleotide sequence ID" value="XM_009226706.1"/>
</dbReference>
<reference evidence="2" key="3">
    <citation type="submission" date="2010-09" db="EMBL/GenBank/DDBJ databases">
        <title>Annotation of Gaeumannomyces graminis var. tritici R3-111a-1.</title>
        <authorList>
            <consortium name="The Broad Institute Genome Sequencing Platform"/>
            <person name="Ma L.-J."/>
            <person name="Dead R."/>
            <person name="Young S.K."/>
            <person name="Zeng Q."/>
            <person name="Gargeya S."/>
            <person name="Fitzgerald M."/>
            <person name="Haas B."/>
            <person name="Abouelleil A."/>
            <person name="Alvarado L."/>
            <person name="Arachchi H.M."/>
            <person name="Berlin A."/>
            <person name="Brown A."/>
            <person name="Chapman S.B."/>
            <person name="Chen Z."/>
            <person name="Dunbar C."/>
            <person name="Freedman E."/>
            <person name="Gearin G."/>
            <person name="Gellesch M."/>
            <person name="Goldberg J."/>
            <person name="Griggs A."/>
            <person name="Gujja S."/>
            <person name="Heiman D."/>
            <person name="Howarth C."/>
            <person name="Larson L."/>
            <person name="Lui A."/>
            <person name="MacDonald P.J.P."/>
            <person name="Mehta T."/>
            <person name="Montmayeur A."/>
            <person name="Murphy C."/>
            <person name="Neiman D."/>
            <person name="Pearson M."/>
            <person name="Priest M."/>
            <person name="Roberts A."/>
            <person name="Saif S."/>
            <person name="Shea T."/>
            <person name="Shenoy N."/>
            <person name="Sisk P."/>
            <person name="Stolte C."/>
            <person name="Sykes S."/>
            <person name="Yandava C."/>
            <person name="Wortman J."/>
            <person name="Nusbaum C."/>
            <person name="Birren B."/>
        </authorList>
    </citation>
    <scope>NUCLEOTIDE SEQUENCE</scope>
    <source>
        <strain evidence="2">R3-111a-1</strain>
    </source>
</reference>
<keyword evidence="4" id="KW-1185">Reference proteome</keyword>
<reference evidence="3" key="4">
    <citation type="journal article" date="2015" name="G3 (Bethesda)">
        <title>Genome sequences of three phytopathogenic species of the Magnaporthaceae family of fungi.</title>
        <authorList>
            <person name="Okagaki L.H."/>
            <person name="Nunes C.C."/>
            <person name="Sailsbery J."/>
            <person name="Clay B."/>
            <person name="Brown D."/>
            <person name="John T."/>
            <person name="Oh Y."/>
            <person name="Young N."/>
            <person name="Fitzgerald M."/>
            <person name="Haas B.J."/>
            <person name="Zeng Q."/>
            <person name="Young S."/>
            <person name="Adiconis X."/>
            <person name="Fan L."/>
            <person name="Levin J.Z."/>
            <person name="Mitchell T.K."/>
            <person name="Okubara P.A."/>
            <person name="Farman M.L."/>
            <person name="Kohn L.M."/>
            <person name="Birren B."/>
            <person name="Ma L.-J."/>
            <person name="Dean R.A."/>
        </authorList>
    </citation>
    <scope>NUCLEOTIDE SEQUENCE</scope>
    <source>
        <strain evidence="3">R3-111a-1</strain>
    </source>
</reference>
<sequence>MVHCRGSTRHAAEWRWLLHATPPRPDLLGCTRLNIWTIPDARRVTLRGDDEKARDQYQHGEMVWFLCARPQRMAFQHTNCSTKTPRIVVPPRAAREGLNGPPEALSVPVCLPSSPFFLLRPRQPTTGRRDRHGGLRPSCRPPTGLSRDPMTGQERARHTNREAPAMGAWQRWLVDARSREAQQSRVLSQAGFMQHVSYEHTSPKTDGVISLQPVFLLLATATFPKCQVALLRNCALTYKTECMASSLDLPGVAL</sequence>
<dbReference type="EnsemblFungi" id="EJT75026">
    <property type="protein sequence ID" value="EJT75026"/>
    <property type="gene ID" value="GGTG_08864"/>
</dbReference>
<evidence type="ECO:0000313" key="2">
    <source>
        <dbReference type="EMBL" id="EJT75026.1"/>
    </source>
</evidence>
<name>J3P5S4_GAET3</name>
<dbReference type="EMBL" id="GL385398">
    <property type="protein sequence ID" value="EJT75026.1"/>
    <property type="molecule type" value="Genomic_DNA"/>
</dbReference>
<evidence type="ECO:0000256" key="1">
    <source>
        <dbReference type="SAM" id="MobiDB-lite"/>
    </source>
</evidence>
<dbReference type="GeneID" id="20349322"/>
<proteinExistence type="predicted"/>
<gene>
    <name evidence="3" type="primary">20349322</name>
    <name evidence="2" type="ORF">GGTG_08864</name>
</gene>
<protein>
    <submittedName>
        <fullName evidence="2 3">Uncharacterized protein</fullName>
    </submittedName>
</protein>
<dbReference type="Proteomes" id="UP000006039">
    <property type="component" value="Unassembled WGS sequence"/>
</dbReference>